<dbReference type="AlphaFoldDB" id="A0AAD4CC00"/>
<feature type="region of interest" description="Disordered" evidence="1">
    <location>
        <begin position="464"/>
        <end position="484"/>
    </location>
</feature>
<name>A0AAD4CC00_ASPNN</name>
<evidence type="ECO:0000256" key="1">
    <source>
        <dbReference type="SAM" id="MobiDB-lite"/>
    </source>
</evidence>
<organism evidence="2 3">
    <name type="scientific">Aspergillus nanangensis</name>
    <dbReference type="NCBI Taxonomy" id="2582783"/>
    <lineage>
        <taxon>Eukaryota</taxon>
        <taxon>Fungi</taxon>
        <taxon>Dikarya</taxon>
        <taxon>Ascomycota</taxon>
        <taxon>Pezizomycotina</taxon>
        <taxon>Eurotiomycetes</taxon>
        <taxon>Eurotiomycetidae</taxon>
        <taxon>Eurotiales</taxon>
        <taxon>Aspergillaceae</taxon>
        <taxon>Aspergillus</taxon>
        <taxon>Aspergillus subgen. Circumdati</taxon>
    </lineage>
</organism>
<keyword evidence="3" id="KW-1185">Reference proteome</keyword>
<protein>
    <submittedName>
        <fullName evidence="2">Uncharacterized protein</fullName>
    </submittedName>
</protein>
<evidence type="ECO:0000313" key="3">
    <source>
        <dbReference type="Proteomes" id="UP001194746"/>
    </source>
</evidence>
<reference evidence="2" key="1">
    <citation type="journal article" date="2019" name="Beilstein J. Org. Chem.">
        <title>Nanangenines: drimane sesquiterpenoids as the dominant metabolite cohort of a novel Australian fungus, Aspergillus nanangensis.</title>
        <authorList>
            <person name="Lacey H.J."/>
            <person name="Gilchrist C.L.M."/>
            <person name="Crombie A."/>
            <person name="Kalaitzis J.A."/>
            <person name="Vuong D."/>
            <person name="Rutledge P.J."/>
            <person name="Turner P."/>
            <person name="Pitt J.I."/>
            <person name="Lacey E."/>
            <person name="Chooi Y.H."/>
            <person name="Piggott A.M."/>
        </authorList>
    </citation>
    <scope>NUCLEOTIDE SEQUENCE</scope>
    <source>
        <strain evidence="2">MST-FP2251</strain>
    </source>
</reference>
<sequence length="526" mass="58472">MREGSCRDAPEDRVQGRHYYKVTIRLLPSELHAYGLFTNASFRIQTDRMYVARSIIRESIRDGVLEVFVRGIACPAPPADSAFCMHCPPHFPEYDPGIIVPVEINYGLDVTPSVAMPPSVLSAIRYVLRRAHSRRTIDISKHVASSVVVSPCCAVGGRETRPFQQEFRIYSRSSTIWASNGEDADDIHERFAAELHSALAPFQVLAKCLLGIQQTRLSGRDPADLLPIRSIFLCYYFSLMTEQMDIDESPRTRGHPSATIIGPIDPDESFNEPCGRRKELLNQLQATINKDVPLAFWAILTVCDIENLENIKVAKIQSQHPLTCAFSCGYMRGMDLFCLAKCILAEIVASLGADYPGVPKCPGTLEVTVSEEEQFIVVRYDRHRSAFGEYRYGGHKHCLITVPTQHHLSVLSLSSGHKHGLHINLAICIVLTTYATWTARTIATTLVPKPLSRLQQALADIQKEEDIDQSQDKGTGSGGNPPQTLREFTSTCPPFFGRVICDERHAAKTIASQVHQSIAQLHAAHV</sequence>
<dbReference type="Proteomes" id="UP001194746">
    <property type="component" value="Unassembled WGS sequence"/>
</dbReference>
<evidence type="ECO:0000313" key="2">
    <source>
        <dbReference type="EMBL" id="KAF9883666.1"/>
    </source>
</evidence>
<comment type="caution">
    <text evidence="2">The sequence shown here is derived from an EMBL/GenBank/DDBJ whole genome shotgun (WGS) entry which is preliminary data.</text>
</comment>
<gene>
    <name evidence="2" type="ORF">FE257_003100</name>
</gene>
<proteinExistence type="predicted"/>
<dbReference type="EMBL" id="VCAU01000154">
    <property type="protein sequence ID" value="KAF9883666.1"/>
    <property type="molecule type" value="Genomic_DNA"/>
</dbReference>
<reference evidence="2" key="2">
    <citation type="submission" date="2020-02" db="EMBL/GenBank/DDBJ databases">
        <authorList>
            <person name="Gilchrist C.L.M."/>
            <person name="Chooi Y.-H."/>
        </authorList>
    </citation>
    <scope>NUCLEOTIDE SEQUENCE</scope>
    <source>
        <strain evidence="2">MST-FP2251</strain>
    </source>
</reference>
<accession>A0AAD4CC00</accession>